<dbReference type="GO" id="GO:0004252">
    <property type="term" value="F:serine-type endopeptidase activity"/>
    <property type="evidence" value="ECO:0007669"/>
    <property type="project" value="InterPro"/>
</dbReference>
<organism evidence="3">
    <name type="scientific">hydrothermal vent metagenome</name>
    <dbReference type="NCBI Taxonomy" id="652676"/>
    <lineage>
        <taxon>unclassified sequences</taxon>
        <taxon>metagenomes</taxon>
        <taxon>ecological metagenomes</taxon>
    </lineage>
</organism>
<dbReference type="EMBL" id="CZQE01000066">
    <property type="protein sequence ID" value="CUS43541.1"/>
    <property type="molecule type" value="Genomic_DNA"/>
</dbReference>
<keyword evidence="1" id="KW-0472">Membrane</keyword>
<evidence type="ECO:0000259" key="2">
    <source>
        <dbReference type="Pfam" id="PF10502"/>
    </source>
</evidence>
<dbReference type="Gene3D" id="2.10.109.10">
    <property type="entry name" value="Umud Fragment, subunit A"/>
    <property type="match status" value="1"/>
</dbReference>
<keyword evidence="3" id="KW-0378">Hydrolase</keyword>
<keyword evidence="1" id="KW-1133">Transmembrane helix</keyword>
<proteinExistence type="predicted"/>
<sequence>MNDALRTFGEALRRDRTRRRKLCRRAGALAALVTALGLTIAFRPAPRLLWNASTSAPIGLWSVAPNRPLKRGDMVVARLAEPWRELAARRRYLPANVPLIKRIAAEPGDRICAVGADILVNGVRLARRLPRDRVGRLMPAWHGCRVLRDGAMLLLTDDPMSFDGRYFGPTAANAVIGKATPIWLR</sequence>
<evidence type="ECO:0000256" key="1">
    <source>
        <dbReference type="SAM" id="Phobius"/>
    </source>
</evidence>
<gene>
    <name evidence="3" type="ORF">MGWOODY_Smn3475</name>
</gene>
<dbReference type="GO" id="GO:0006465">
    <property type="term" value="P:signal peptide processing"/>
    <property type="evidence" value="ECO:0007669"/>
    <property type="project" value="InterPro"/>
</dbReference>
<keyword evidence="3" id="KW-0645">Protease</keyword>
<reference evidence="3" key="1">
    <citation type="submission" date="2015-10" db="EMBL/GenBank/DDBJ databases">
        <authorList>
            <person name="Gilbert D.G."/>
        </authorList>
    </citation>
    <scope>NUCLEOTIDE SEQUENCE</scope>
</reference>
<dbReference type="InterPro" id="IPR036286">
    <property type="entry name" value="LexA/Signal_pep-like_sf"/>
</dbReference>
<name>A0A160TH13_9ZZZZ</name>
<dbReference type="Pfam" id="PF10502">
    <property type="entry name" value="Peptidase_S26"/>
    <property type="match status" value="1"/>
</dbReference>
<dbReference type="InterPro" id="IPR019533">
    <property type="entry name" value="Peptidase_S26"/>
</dbReference>
<evidence type="ECO:0000313" key="3">
    <source>
        <dbReference type="EMBL" id="CUS43541.1"/>
    </source>
</evidence>
<keyword evidence="1" id="KW-0812">Transmembrane</keyword>
<dbReference type="SUPFAM" id="SSF51306">
    <property type="entry name" value="LexA/Signal peptidase"/>
    <property type="match status" value="1"/>
</dbReference>
<protein>
    <submittedName>
        <fullName evidence="3">Type IV secretory pathway, protease TraF</fullName>
    </submittedName>
</protein>
<accession>A0A160TH13</accession>
<dbReference type="AlphaFoldDB" id="A0A160TH13"/>
<feature type="transmembrane region" description="Helical" evidence="1">
    <location>
        <begin position="22"/>
        <end position="42"/>
    </location>
</feature>
<feature type="domain" description="Peptidase S26" evidence="2">
    <location>
        <begin position="28"/>
        <end position="183"/>
    </location>
</feature>